<reference evidence="2 3" key="1">
    <citation type="submission" date="2015-12" db="EMBL/GenBank/DDBJ databases">
        <authorList>
            <person name="Shamseldin A."/>
            <person name="Moawad H."/>
            <person name="Abd El-Rahim W.M."/>
            <person name="Sadowsky M.J."/>
        </authorList>
    </citation>
    <scope>NUCLEOTIDE SEQUENCE [LARGE SCALE GENOMIC DNA]</scope>
    <source>
        <strain evidence="2 3">WF1</strain>
    </source>
</reference>
<dbReference type="CDD" id="cd01948">
    <property type="entry name" value="EAL"/>
    <property type="match status" value="1"/>
</dbReference>
<dbReference type="InterPro" id="IPR029151">
    <property type="entry name" value="Sensor-like_sf"/>
</dbReference>
<evidence type="ECO:0000313" key="2">
    <source>
        <dbReference type="EMBL" id="OQK17432.1"/>
    </source>
</evidence>
<dbReference type="EMBL" id="LPUF01000001">
    <property type="protein sequence ID" value="OQK17432.1"/>
    <property type="molecule type" value="Genomic_DNA"/>
</dbReference>
<dbReference type="RefSeq" id="WP_080522042.1">
    <property type="nucleotide sequence ID" value="NZ_LPUF01000001.1"/>
</dbReference>
<dbReference type="STRING" id="1420851.AU255_06020"/>
<name>A0A1V8M7C6_9GAMM</name>
<dbReference type="Gene3D" id="3.30.450.20">
    <property type="entry name" value="PAS domain"/>
    <property type="match status" value="1"/>
</dbReference>
<dbReference type="InterPro" id="IPR018842">
    <property type="entry name" value="YkuI_C"/>
</dbReference>
<dbReference type="PANTHER" id="PTHR33121:SF82">
    <property type="entry name" value="SIGNAL TRANSDUCTION PROTEIN CONTAINING A EAL DOMAIN"/>
    <property type="match status" value="1"/>
</dbReference>
<proteinExistence type="predicted"/>
<comment type="caution">
    <text evidence="2">The sequence shown here is derived from an EMBL/GenBank/DDBJ whole genome shotgun (WGS) entry which is preliminary data.</text>
</comment>
<evidence type="ECO:0000313" key="3">
    <source>
        <dbReference type="Proteomes" id="UP000191980"/>
    </source>
</evidence>
<evidence type="ECO:0000259" key="1">
    <source>
        <dbReference type="PROSITE" id="PS50883"/>
    </source>
</evidence>
<dbReference type="InterPro" id="IPR035919">
    <property type="entry name" value="EAL_sf"/>
</dbReference>
<dbReference type="OrthoDB" id="1673646at2"/>
<dbReference type="Gene3D" id="3.20.20.450">
    <property type="entry name" value="EAL domain"/>
    <property type="match status" value="1"/>
</dbReference>
<dbReference type="InterPro" id="IPR050706">
    <property type="entry name" value="Cyclic-di-GMP_PDE-like"/>
</dbReference>
<dbReference type="PROSITE" id="PS50883">
    <property type="entry name" value="EAL"/>
    <property type="match status" value="1"/>
</dbReference>
<dbReference type="Pfam" id="PF10388">
    <property type="entry name" value="YkuI_C"/>
    <property type="match status" value="1"/>
</dbReference>
<dbReference type="SUPFAM" id="SSF141868">
    <property type="entry name" value="EAL domain-like"/>
    <property type="match status" value="1"/>
</dbReference>
<dbReference type="Proteomes" id="UP000191980">
    <property type="component" value="Unassembled WGS sequence"/>
</dbReference>
<feature type="domain" description="EAL" evidence="1">
    <location>
        <begin position="1"/>
        <end position="240"/>
    </location>
</feature>
<accession>A0A1V8M7C6</accession>
<dbReference type="PANTHER" id="PTHR33121">
    <property type="entry name" value="CYCLIC DI-GMP PHOSPHODIESTERASE PDEF"/>
    <property type="match status" value="1"/>
</dbReference>
<sequence>MQTVFPYFQPIISVASGRIVGYEVIARHIDNQPPLVSEAAIAVQSTASEEQARELDRQVRWLALQKFSALEDKTSYLTLNISATNIDCLNNVKQLPTIEMLEKLKIDRSRVIIEITDGAAEIAKLKEAVKLYRRQGLRVAVDHYGSGYSQLDRVIALNPDIIKIDMRLFKQAAKGGAASEAVQLLTRFGKRQGYQIICEGVESMHEFFFGLSCGAQYMQGRLFSAAELEFKSPDYYQQHISSLRNKFLIRNLADEQKKLDRFNKVECLAYKLKEALQDDFNLNELSSWGFEDLGVLKFYLCNCSGEQISPDFNFKNKHWYSDAKKIGHNWSWRSYCYETIALNNCGINNQVVISDSYRDYESGVLCQTLSLYLDSERMLMIDMKLR</sequence>
<organism evidence="2 3">
    <name type="scientific">Methyloprofundus sedimenti</name>
    <dbReference type="NCBI Taxonomy" id="1420851"/>
    <lineage>
        <taxon>Bacteria</taxon>
        <taxon>Pseudomonadati</taxon>
        <taxon>Pseudomonadota</taxon>
        <taxon>Gammaproteobacteria</taxon>
        <taxon>Methylococcales</taxon>
        <taxon>Methylococcaceae</taxon>
        <taxon>Methyloprofundus</taxon>
    </lineage>
</organism>
<dbReference type="AlphaFoldDB" id="A0A1V8M7C6"/>
<protein>
    <submittedName>
        <fullName evidence="2">Diguanylate phosphodiesterase</fullName>
    </submittedName>
</protein>
<keyword evidence="3" id="KW-1185">Reference proteome</keyword>
<dbReference type="SUPFAM" id="SSF103190">
    <property type="entry name" value="Sensory domain-like"/>
    <property type="match status" value="1"/>
</dbReference>
<dbReference type="InterPro" id="IPR001633">
    <property type="entry name" value="EAL_dom"/>
</dbReference>
<dbReference type="GO" id="GO:0071111">
    <property type="term" value="F:cyclic-guanylate-specific phosphodiesterase activity"/>
    <property type="evidence" value="ECO:0007669"/>
    <property type="project" value="InterPro"/>
</dbReference>
<gene>
    <name evidence="2" type="ORF">AU255_06020</name>
</gene>
<dbReference type="SMART" id="SM00052">
    <property type="entry name" value="EAL"/>
    <property type="match status" value="1"/>
</dbReference>
<dbReference type="Pfam" id="PF00563">
    <property type="entry name" value="EAL"/>
    <property type="match status" value="1"/>
</dbReference>